<dbReference type="InterPro" id="IPR023100">
    <property type="entry name" value="D-aminoacylase_insert_dom_sf"/>
</dbReference>
<dbReference type="Pfam" id="PF07969">
    <property type="entry name" value="Amidohydro_3"/>
    <property type="match status" value="1"/>
</dbReference>
<dbReference type="SUPFAM" id="SSF51556">
    <property type="entry name" value="Metallo-dependent hydrolases"/>
    <property type="match status" value="1"/>
</dbReference>
<dbReference type="GO" id="GO:0016811">
    <property type="term" value="F:hydrolase activity, acting on carbon-nitrogen (but not peptide) bonds, in linear amides"/>
    <property type="evidence" value="ECO:0007669"/>
    <property type="project" value="InterPro"/>
</dbReference>
<keyword evidence="3" id="KW-1185">Reference proteome</keyword>
<protein>
    <recommendedName>
        <fullName evidence="1">Amidohydrolase 3 domain-containing protein</fullName>
    </recommendedName>
</protein>
<dbReference type="Gene3D" id="3.30.1490.130">
    <property type="entry name" value="D-aminoacylase. Domain 3"/>
    <property type="match status" value="1"/>
</dbReference>
<feature type="domain" description="Amidohydrolase 3" evidence="1">
    <location>
        <begin position="397"/>
        <end position="495"/>
    </location>
</feature>
<sequence length="513" mass="56359">MECEILIENGTIIDGSGRSGYKGNVAIDRGIMTLVGDTSGVTAGITLNADGCCIAPGFIDVHVHSEKELVGGLDRFAGIRQGVTTQLIAPDGFSWCHLTGQMREEMRSYLEVFYGDTAADWGGETVGDFVSLFKDRIPSHVALQVPHGAIRAAAMGWSTAVAGEKQLNQMKGYVREWMEAGAVAFCTGLEYEPTVHADLNELVELSKVTHEYDGIYVAHQRGNTGPLLYGTEETLEIGRQARLPVHISHFTVDSVQAENLRRGEAEGIDLSFDMYPYTAGCTHLLYYLPAWAQAGSPEQVKARLASGKERAQMADHLSRAFPPGQLRCASVKAEAYKPFVGMLLSDIVVKTGLSLPELICDMLLQSDLQALFIYHWAPEREQFLQSTYQHRLHMVSTDGIFAEGAPHPRGYGTYPRVLGTFVREQGWLSLEQAVYKMTGYPAERFRLRDRGLVAAGRPADLVVFNPETVKSDATFSDPRVAPEGIHHVLVDGRFVLKDGEITGELPGQVIARR</sequence>
<dbReference type="InterPro" id="IPR011059">
    <property type="entry name" value="Metal-dep_hydrolase_composite"/>
</dbReference>
<dbReference type="OrthoDB" id="9775607at2"/>
<comment type="caution">
    <text evidence="2">The sequence shown here is derived from an EMBL/GenBank/DDBJ whole genome shotgun (WGS) entry which is preliminary data.</text>
</comment>
<name>A0A329MU75_9BACL</name>
<dbReference type="InterPro" id="IPR013108">
    <property type="entry name" value="Amidohydro_3"/>
</dbReference>
<dbReference type="Gene3D" id="2.30.40.10">
    <property type="entry name" value="Urease, subunit C, domain 1"/>
    <property type="match status" value="1"/>
</dbReference>
<dbReference type="EMBL" id="QMFB01000001">
    <property type="protein sequence ID" value="RAV22888.1"/>
    <property type="molecule type" value="Genomic_DNA"/>
</dbReference>
<dbReference type="RefSeq" id="WP_113028997.1">
    <property type="nucleotide sequence ID" value="NZ_QMFB01000001.1"/>
</dbReference>
<dbReference type="AlphaFoldDB" id="A0A329MU75"/>
<dbReference type="SUPFAM" id="SSF51338">
    <property type="entry name" value="Composite domain of metallo-dependent hydrolases"/>
    <property type="match status" value="1"/>
</dbReference>
<dbReference type="InterPro" id="IPR050378">
    <property type="entry name" value="Metallo-dep_Hydrolases_sf"/>
</dbReference>
<proteinExistence type="predicted"/>
<dbReference type="InterPro" id="IPR032466">
    <property type="entry name" value="Metal_Hydrolase"/>
</dbReference>
<accession>A0A329MU75</accession>
<gene>
    <name evidence="2" type="ORF">DQG23_01380</name>
</gene>
<dbReference type="Proteomes" id="UP000250369">
    <property type="component" value="Unassembled WGS sequence"/>
</dbReference>
<dbReference type="PANTHER" id="PTHR11647">
    <property type="entry name" value="HYDRANTOINASE/DIHYDROPYRIMIDINASE FAMILY MEMBER"/>
    <property type="match status" value="1"/>
</dbReference>
<dbReference type="PANTHER" id="PTHR11647:SF1">
    <property type="entry name" value="COLLAPSIN RESPONSE MEDIATOR PROTEIN"/>
    <property type="match status" value="1"/>
</dbReference>
<evidence type="ECO:0000313" key="3">
    <source>
        <dbReference type="Proteomes" id="UP000250369"/>
    </source>
</evidence>
<organism evidence="2 3">
    <name type="scientific">Paenibacillus contaminans</name>
    <dbReference type="NCBI Taxonomy" id="450362"/>
    <lineage>
        <taxon>Bacteria</taxon>
        <taxon>Bacillati</taxon>
        <taxon>Bacillota</taxon>
        <taxon>Bacilli</taxon>
        <taxon>Bacillales</taxon>
        <taxon>Paenibacillaceae</taxon>
        <taxon>Paenibacillus</taxon>
    </lineage>
</organism>
<evidence type="ECO:0000313" key="2">
    <source>
        <dbReference type="EMBL" id="RAV22888.1"/>
    </source>
</evidence>
<dbReference type="Gene3D" id="3.20.20.140">
    <property type="entry name" value="Metal-dependent hydrolases"/>
    <property type="match status" value="1"/>
</dbReference>
<reference evidence="2 3" key="1">
    <citation type="journal article" date="2009" name="Int. J. Syst. Evol. Microbiol.">
        <title>Paenibacillus contaminans sp. nov., isolated from a contaminated laboratory plate.</title>
        <authorList>
            <person name="Chou J.H."/>
            <person name="Lee J.H."/>
            <person name="Lin M.C."/>
            <person name="Chang P.S."/>
            <person name="Arun A.B."/>
            <person name="Young C.C."/>
            <person name="Chen W.M."/>
        </authorList>
    </citation>
    <scope>NUCLEOTIDE SEQUENCE [LARGE SCALE GENOMIC DNA]</scope>
    <source>
        <strain evidence="2 3">CKOBP-6</strain>
    </source>
</reference>
<evidence type="ECO:0000259" key="1">
    <source>
        <dbReference type="Pfam" id="PF07969"/>
    </source>
</evidence>